<keyword evidence="1" id="KW-0472">Membrane</keyword>
<gene>
    <name evidence="2" type="ORF">MOMA_03735</name>
</gene>
<protein>
    <submittedName>
        <fullName evidence="2">Uncharacterized protein</fullName>
    </submittedName>
</protein>
<feature type="transmembrane region" description="Helical" evidence="1">
    <location>
        <begin position="136"/>
        <end position="158"/>
    </location>
</feature>
<dbReference type="STRING" id="1230338.MOMA_03735"/>
<keyword evidence="1" id="KW-1133">Transmembrane helix</keyword>
<proteinExistence type="predicted"/>
<evidence type="ECO:0000313" key="2">
    <source>
        <dbReference type="EMBL" id="ELA09483.1"/>
    </source>
</evidence>
<sequence>MSTQPITPNPLTDNPSTHSEFIFSAADFDDLSDFTPPTTTPNTIDTTFSTDDLAKLDLNHKDLPPKDLAKTNPPIVNTPIQTNSISTSNNAQKPTSNIEINAQATHTSNQVNQKTKSNKAKAQHINTKPTFSKRCLHTALVGSIFALVGLLVDWIINLSKVFGEHNSAETLWFFFPCLAILGVVFGWFFGTRALDVVFGMFNFTLDESRPNDDDGFSSGLFKAIGFGLSIGMIGWLILLMLA</sequence>
<organism evidence="2 3">
    <name type="scientific">Moraxella macacae 0408225</name>
    <dbReference type="NCBI Taxonomy" id="1230338"/>
    <lineage>
        <taxon>Bacteria</taxon>
        <taxon>Pseudomonadati</taxon>
        <taxon>Pseudomonadota</taxon>
        <taxon>Gammaproteobacteria</taxon>
        <taxon>Moraxellales</taxon>
        <taxon>Moraxellaceae</taxon>
        <taxon>Moraxella</taxon>
    </lineage>
</organism>
<dbReference type="PATRIC" id="fig|1230338.3.peg.809"/>
<dbReference type="RefSeq" id="WP_009767302.1">
    <property type="nucleotide sequence ID" value="NZ_ANIN01000001.1"/>
</dbReference>
<keyword evidence="1" id="KW-0812">Transmembrane</keyword>
<dbReference type="Proteomes" id="UP000023795">
    <property type="component" value="Unassembled WGS sequence"/>
</dbReference>
<name>L2FAI7_9GAMM</name>
<evidence type="ECO:0000313" key="3">
    <source>
        <dbReference type="Proteomes" id="UP000023795"/>
    </source>
</evidence>
<dbReference type="OrthoDB" id="9852541at2"/>
<reference evidence="2 3" key="1">
    <citation type="journal article" date="2013" name="Genome Announc.">
        <title>Genome Sequence of Moraxella macacae 0408225, a Novel Bacterial Species Isolated from a Cynomolgus Macaque with Epistaxis.</title>
        <authorList>
            <person name="Ladner J.T."/>
            <person name="Whitehouse C.A."/>
            <person name="Koroleva G.I."/>
            <person name="Palacios G.F."/>
        </authorList>
    </citation>
    <scope>NUCLEOTIDE SEQUENCE [LARGE SCALE GENOMIC DNA]</scope>
    <source>
        <strain evidence="2 3">0408225</strain>
    </source>
</reference>
<accession>L2FAI7</accession>
<keyword evidence="3" id="KW-1185">Reference proteome</keyword>
<dbReference type="EMBL" id="ANIN01000001">
    <property type="protein sequence ID" value="ELA09483.1"/>
    <property type="molecule type" value="Genomic_DNA"/>
</dbReference>
<dbReference type="AlphaFoldDB" id="L2FAI7"/>
<evidence type="ECO:0000256" key="1">
    <source>
        <dbReference type="SAM" id="Phobius"/>
    </source>
</evidence>
<comment type="caution">
    <text evidence="2">The sequence shown here is derived from an EMBL/GenBank/DDBJ whole genome shotgun (WGS) entry which is preliminary data.</text>
</comment>
<feature type="transmembrane region" description="Helical" evidence="1">
    <location>
        <begin position="220"/>
        <end position="241"/>
    </location>
</feature>
<feature type="transmembrane region" description="Helical" evidence="1">
    <location>
        <begin position="170"/>
        <end position="190"/>
    </location>
</feature>